<reference evidence="2 3" key="1">
    <citation type="submission" date="2023-07" db="EMBL/GenBank/DDBJ databases">
        <title>Novel species of Thermanaerothrix with wide hydrolytic capabilities.</title>
        <authorList>
            <person name="Zayulina K.S."/>
            <person name="Podosokorskaya O.A."/>
            <person name="Elcheninov A.G."/>
        </authorList>
    </citation>
    <scope>NUCLEOTIDE SEQUENCE [LARGE SCALE GENOMIC DNA]</scope>
    <source>
        <strain evidence="2 3">4228-RoL</strain>
    </source>
</reference>
<dbReference type="Proteomes" id="UP001254165">
    <property type="component" value="Unassembled WGS sequence"/>
</dbReference>
<dbReference type="InterPro" id="IPR029063">
    <property type="entry name" value="SAM-dependent_MTases_sf"/>
</dbReference>
<feature type="domain" description="Methyltransferase type 11" evidence="1">
    <location>
        <begin position="41"/>
        <end position="130"/>
    </location>
</feature>
<accession>A0ABU3NKZ8</accession>
<name>A0ABU3NKZ8_9CHLR</name>
<dbReference type="CDD" id="cd02440">
    <property type="entry name" value="AdoMet_MTases"/>
    <property type="match status" value="1"/>
</dbReference>
<organism evidence="2 3">
    <name type="scientific">Thermanaerothrix solaris</name>
    <dbReference type="NCBI Taxonomy" id="3058434"/>
    <lineage>
        <taxon>Bacteria</taxon>
        <taxon>Bacillati</taxon>
        <taxon>Chloroflexota</taxon>
        <taxon>Anaerolineae</taxon>
        <taxon>Anaerolineales</taxon>
        <taxon>Anaerolineaceae</taxon>
        <taxon>Thermanaerothrix</taxon>
    </lineage>
</organism>
<dbReference type="Gene3D" id="3.40.50.150">
    <property type="entry name" value="Vaccinia Virus protein VP39"/>
    <property type="match status" value="1"/>
</dbReference>
<comment type="caution">
    <text evidence="2">The sequence shown here is derived from an EMBL/GenBank/DDBJ whole genome shotgun (WGS) entry which is preliminary data.</text>
</comment>
<evidence type="ECO:0000313" key="2">
    <source>
        <dbReference type="EMBL" id="MDT8896898.1"/>
    </source>
</evidence>
<dbReference type="RefSeq" id="WP_315623526.1">
    <property type="nucleotide sequence ID" value="NZ_JAUHMF010000001.1"/>
</dbReference>
<dbReference type="GO" id="GO:0032259">
    <property type="term" value="P:methylation"/>
    <property type="evidence" value="ECO:0007669"/>
    <property type="project" value="UniProtKB-KW"/>
</dbReference>
<evidence type="ECO:0000259" key="1">
    <source>
        <dbReference type="Pfam" id="PF08241"/>
    </source>
</evidence>
<dbReference type="PANTHER" id="PTHR43591:SF110">
    <property type="entry name" value="RHODANESE DOMAIN-CONTAINING PROTEIN"/>
    <property type="match status" value="1"/>
</dbReference>
<dbReference type="SUPFAM" id="SSF53335">
    <property type="entry name" value="S-adenosyl-L-methionine-dependent methyltransferases"/>
    <property type="match status" value="1"/>
</dbReference>
<dbReference type="Pfam" id="PF08241">
    <property type="entry name" value="Methyltransf_11"/>
    <property type="match status" value="1"/>
</dbReference>
<sequence length="251" mass="28473">MPNNVDLLFWHQRFLTQAGWSAQIRQHLLKEIGNHSIRRILEVGCGTGAVLSDSIWEPYLRYGLDIQFSFLSHAKHLLPSSHLCQGDGYNLPFAANTFDLCYTHYFFLWVNPAHVMRELMRVTRPGGFIAALAEPDYGGRIDYPSPLEKLGQLQITAIQKAGGDPFIGRKLASLFSNSGLINLHIGVFGAYWKYPPDLEITSSEWLGLRLDLQSILPAEDIDHWQALDLNAWEKGERVLFVPTFFAYAQKP</sequence>
<keyword evidence="2" id="KW-0489">Methyltransferase</keyword>
<keyword evidence="2" id="KW-0808">Transferase</keyword>
<dbReference type="GO" id="GO:0008168">
    <property type="term" value="F:methyltransferase activity"/>
    <property type="evidence" value="ECO:0007669"/>
    <property type="project" value="UniProtKB-KW"/>
</dbReference>
<dbReference type="InterPro" id="IPR013216">
    <property type="entry name" value="Methyltransf_11"/>
</dbReference>
<keyword evidence="3" id="KW-1185">Reference proteome</keyword>
<gene>
    <name evidence="2" type="ORF">QYE77_01375</name>
</gene>
<dbReference type="EMBL" id="JAUHMF010000001">
    <property type="protein sequence ID" value="MDT8896898.1"/>
    <property type="molecule type" value="Genomic_DNA"/>
</dbReference>
<evidence type="ECO:0000313" key="3">
    <source>
        <dbReference type="Proteomes" id="UP001254165"/>
    </source>
</evidence>
<protein>
    <submittedName>
        <fullName evidence="2">Methyltransferase domain-containing protein</fullName>
    </submittedName>
</protein>
<dbReference type="PANTHER" id="PTHR43591">
    <property type="entry name" value="METHYLTRANSFERASE"/>
    <property type="match status" value="1"/>
</dbReference>
<proteinExistence type="predicted"/>